<evidence type="ECO:0000313" key="2">
    <source>
        <dbReference type="Proteomes" id="UP001163321"/>
    </source>
</evidence>
<evidence type="ECO:0000313" key="1">
    <source>
        <dbReference type="EMBL" id="KAI9921744.1"/>
    </source>
</evidence>
<keyword evidence="2" id="KW-1185">Reference proteome</keyword>
<gene>
    <name evidence="1" type="ORF">PsorP6_001089</name>
</gene>
<protein>
    <submittedName>
        <fullName evidence="1">Uncharacterized protein</fullName>
    </submittedName>
</protein>
<name>A0ACC0WSA8_9STRA</name>
<reference evidence="1 2" key="1">
    <citation type="journal article" date="2022" name="bioRxiv">
        <title>The genome of the oomycete Peronosclerospora sorghi, a cosmopolitan pathogen of maize and sorghum, is inflated with dispersed pseudogenes.</title>
        <authorList>
            <person name="Fletcher K."/>
            <person name="Martin F."/>
            <person name="Isakeit T."/>
            <person name="Cavanaugh K."/>
            <person name="Magill C."/>
            <person name="Michelmore R."/>
        </authorList>
    </citation>
    <scope>NUCLEOTIDE SEQUENCE [LARGE SCALE GENOMIC DNA]</scope>
    <source>
        <strain evidence="1">P6</strain>
    </source>
</reference>
<sequence length="337" mass="36319">MATRQARENNESRLSENQDEGRMMTSSGSGRTFISGWHTYQSSVSDSSGSSRARFIKPMGASFESIMSVVTTVSAIYMCASPATGMLKIHRNRDVGNASILPLATLWVCNHLWMLYGYVTSNLLPLLATYAIGDALSIVFLAVYVHWATERKAVLKTCAIALLCNAAVTVYVFLVKSGFLDESQESLTLIVGVIAIVSSLALYASPLAAIKIVLQTRSSASLPIAMILAGALNNILWTAYGFLVHDMFVIVPSSVNATLGLVQVALYGLYHPSRFAASDAAGLTPTTESLPCKYSVMGSPTPLPISRVKESIEICSIAIEDPCNNDFVELNTPRGMR</sequence>
<proteinExistence type="predicted"/>
<dbReference type="Proteomes" id="UP001163321">
    <property type="component" value="Chromosome 1"/>
</dbReference>
<comment type="caution">
    <text evidence="1">The sequence shown here is derived from an EMBL/GenBank/DDBJ whole genome shotgun (WGS) entry which is preliminary data.</text>
</comment>
<dbReference type="EMBL" id="CM047580">
    <property type="protein sequence ID" value="KAI9921744.1"/>
    <property type="molecule type" value="Genomic_DNA"/>
</dbReference>
<accession>A0ACC0WSA8</accession>
<organism evidence="1 2">
    <name type="scientific">Peronosclerospora sorghi</name>
    <dbReference type="NCBI Taxonomy" id="230839"/>
    <lineage>
        <taxon>Eukaryota</taxon>
        <taxon>Sar</taxon>
        <taxon>Stramenopiles</taxon>
        <taxon>Oomycota</taxon>
        <taxon>Peronosporomycetes</taxon>
        <taxon>Peronosporales</taxon>
        <taxon>Peronosporaceae</taxon>
        <taxon>Peronosclerospora</taxon>
    </lineage>
</organism>